<proteinExistence type="predicted"/>
<dbReference type="Gene3D" id="3.40.50.280">
    <property type="entry name" value="Cobalamin-binding domain"/>
    <property type="match status" value="1"/>
</dbReference>
<dbReference type="KEGG" id="rid:RIdsm_01781"/>
<reference evidence="2 3" key="1">
    <citation type="submission" date="2018-08" db="EMBL/GenBank/DDBJ databases">
        <title>Genetic Globetrotter - A new plasmid hitch-hiking vast phylogenetic and geographic distances.</title>
        <authorList>
            <person name="Vollmers J."/>
            <person name="Petersen J."/>
        </authorList>
    </citation>
    <scope>NUCLEOTIDE SEQUENCE [LARGE SCALE GENOMIC DNA]</scope>
    <source>
        <strain evidence="2 3">DSM 26383</strain>
    </source>
</reference>
<dbReference type="GO" id="GO:0031419">
    <property type="term" value="F:cobalamin binding"/>
    <property type="evidence" value="ECO:0007669"/>
    <property type="project" value="InterPro"/>
</dbReference>
<feature type="domain" description="B12-binding" evidence="1">
    <location>
        <begin position="135"/>
        <end position="245"/>
    </location>
</feature>
<dbReference type="InterPro" id="IPR036724">
    <property type="entry name" value="Cobalamin-bd_sf"/>
</dbReference>
<dbReference type="Proteomes" id="UP000325785">
    <property type="component" value="Chromosome"/>
</dbReference>
<dbReference type="AlphaFoldDB" id="A0A5P3ACC5"/>
<evidence type="ECO:0000313" key="3">
    <source>
        <dbReference type="Proteomes" id="UP000325785"/>
    </source>
</evidence>
<accession>A0A5P3ACC5</accession>
<dbReference type="SUPFAM" id="SSF52242">
    <property type="entry name" value="Cobalamin (vitamin B12)-binding domain"/>
    <property type="match status" value="1"/>
</dbReference>
<dbReference type="EMBL" id="CP031598">
    <property type="protein sequence ID" value="QEW25988.1"/>
    <property type="molecule type" value="Genomic_DNA"/>
</dbReference>
<dbReference type="Pfam" id="PF02310">
    <property type="entry name" value="B12-binding"/>
    <property type="match status" value="1"/>
</dbReference>
<organism evidence="2 3">
    <name type="scientific">Roseovarius indicus</name>
    <dbReference type="NCBI Taxonomy" id="540747"/>
    <lineage>
        <taxon>Bacteria</taxon>
        <taxon>Pseudomonadati</taxon>
        <taxon>Pseudomonadota</taxon>
        <taxon>Alphaproteobacteria</taxon>
        <taxon>Rhodobacterales</taxon>
        <taxon>Roseobacteraceae</taxon>
        <taxon>Roseovarius</taxon>
    </lineage>
</organism>
<dbReference type="RefSeq" id="WP_082647282.1">
    <property type="nucleotide sequence ID" value="NZ_CP031598.1"/>
</dbReference>
<dbReference type="InterPro" id="IPR006158">
    <property type="entry name" value="Cobalamin-bd"/>
</dbReference>
<gene>
    <name evidence="2" type="ORF">RIdsm_01781</name>
</gene>
<name>A0A5P3ACC5_9RHOB</name>
<dbReference type="GO" id="GO:0046872">
    <property type="term" value="F:metal ion binding"/>
    <property type="evidence" value="ECO:0007669"/>
    <property type="project" value="InterPro"/>
</dbReference>
<evidence type="ECO:0000259" key="1">
    <source>
        <dbReference type="Pfam" id="PF02310"/>
    </source>
</evidence>
<protein>
    <submittedName>
        <fullName evidence="2">Putative cobalamin binding protein</fullName>
    </submittedName>
</protein>
<evidence type="ECO:0000313" key="2">
    <source>
        <dbReference type="EMBL" id="QEW25988.1"/>
    </source>
</evidence>
<dbReference type="OrthoDB" id="5498228at2"/>
<sequence length="264" mass="28471">MDEDNTQDRSAFSDAQSPALRFLVESALKTVISGKARSQPRSREDWVARLCDQLMSDSETSHQAVLSQLMATGVSSEELYQHYIPAAARKLGQLWLNDEASFVDVTVGASRLQALFRARAGGGPLDRSIPLGQSVLMVVPQHEQHSLGAFVAADNMRRHGVWVHMGIGLNHAEIAELVATNRFSMIGLTAATWNSVVNATEIVDYLRSNVEGVPPIVIGGRAAAEKDKVVRRTGADHAVQSAREAVEKCGLVTVGGAALFDKVT</sequence>